<dbReference type="InterPro" id="IPR000407">
    <property type="entry name" value="GDA1_CD39_NTPase"/>
</dbReference>
<organism evidence="8 9">
    <name type="scientific">Kluyveromyces marxianus</name>
    <name type="common">Yeast</name>
    <name type="synonym">Candida kefyr</name>
    <dbReference type="NCBI Taxonomy" id="4911"/>
    <lineage>
        <taxon>Eukaryota</taxon>
        <taxon>Fungi</taxon>
        <taxon>Dikarya</taxon>
        <taxon>Ascomycota</taxon>
        <taxon>Saccharomycotina</taxon>
        <taxon>Saccharomycetes</taxon>
        <taxon>Saccharomycetales</taxon>
        <taxon>Saccharomycetaceae</taxon>
        <taxon>Kluyveromyces</taxon>
    </lineage>
</organism>
<name>A0ABX6ESH8_KLUMA</name>
<feature type="compositionally biased region" description="Basic and acidic residues" evidence="7">
    <location>
        <begin position="84"/>
        <end position="93"/>
    </location>
</feature>
<keyword evidence="3 6" id="KW-0378">Hydrolase</keyword>
<dbReference type="PANTHER" id="PTHR11782">
    <property type="entry name" value="ADENOSINE/GUANOSINE DIPHOSPHATASE"/>
    <property type="match status" value="1"/>
</dbReference>
<sequence>MHVNSIVRNYRFLIGALTALMLILLLRSSVSSSTGSLANSSRLETPDGVHVPNPSTPMEHQQQEYVPKAVSSQKAEDSTTTGKTKADSASKSGKCSEDHKYVVMIDAGSTGSRVHVYEFDVCTQPPTLINETFEMLKPGLSSFDTNAIGAAESLDPLLEVAMEAVPKSKRSCTPVAVKATAGLRLLGEEKSSNILKQVRKRLEEKYPFPVVEGNGVSIMNGEEEGVFAWVTANYLLGNIGAGSKLPTAAVFDLGGGSTQIVFEPNFPPNEKMVDGEHKYELQFGGHTYTLYQFSHLGYGLMQGRNRINSVLVETAIKDGKIEKGQTAKTHELISPCLPPGQVAKNEKVKLSSNEIYTVTFKGPSVPAGPQCRFLADKILNKDAECKTPPCSFNGVHQPSLVHTFKETNDLYVFSYFYDRTQPLGLPLSFTLQELQDLARTVCNGEDVWKSVFSGIEDSIDQLSKEPQWCLDLSFQVSLLHTGYDIPLHRELRTAKTIANNELGWCLGASLPLLESDNWTCRVSEVQ</sequence>
<reference evidence="8 9" key="2">
    <citation type="submission" date="2019-11" db="EMBL/GenBank/DDBJ databases">
        <authorList>
            <person name="Lu H."/>
        </authorList>
    </citation>
    <scope>NUCLEOTIDE SEQUENCE [LARGE SCALE GENOMIC DNA]</scope>
    <source>
        <strain evidence="8 9">FIM1</strain>
    </source>
</reference>
<evidence type="ECO:0000256" key="6">
    <source>
        <dbReference type="RuleBase" id="RU003833"/>
    </source>
</evidence>
<dbReference type="PANTHER" id="PTHR11782:SF83">
    <property type="entry name" value="GUANOSINE-DIPHOSPHATASE"/>
    <property type="match status" value="1"/>
</dbReference>
<comment type="function">
    <text evidence="4">After transfer of sugars to endogenous macromolecular acceptors, the enzyme converts nucleoside diphosphates to nucleoside monophosphates which in turn exit the Golgi lumen in a coupled antiporter reaction, allowing entry of additional nucleotide sugar from the cytosol.</text>
</comment>
<dbReference type="Gene3D" id="3.30.420.40">
    <property type="match status" value="1"/>
</dbReference>
<keyword evidence="9" id="KW-1185">Reference proteome</keyword>
<feature type="region of interest" description="Disordered" evidence="7">
    <location>
        <begin position="35"/>
        <end position="93"/>
    </location>
</feature>
<evidence type="ECO:0000256" key="4">
    <source>
        <dbReference type="ARBA" id="ARBA00037742"/>
    </source>
</evidence>
<dbReference type="EC" id="3.6.1.42" evidence="5"/>
<proteinExistence type="inferred from homology"/>
<dbReference type="PROSITE" id="PS01238">
    <property type="entry name" value="GDA1_CD39_NTPASE"/>
    <property type="match status" value="1"/>
</dbReference>
<comment type="subcellular location">
    <subcellularLocation>
        <location evidence="1">Golgi apparatus membrane</location>
        <topology evidence="1">Single-pass type II membrane protein</topology>
    </subcellularLocation>
</comment>
<dbReference type="CDD" id="cd24040">
    <property type="entry name" value="ASKHA_NBD_GDA1"/>
    <property type="match status" value="1"/>
</dbReference>
<dbReference type="Proteomes" id="UP000422736">
    <property type="component" value="Chromosome 3"/>
</dbReference>
<evidence type="ECO:0000313" key="8">
    <source>
        <dbReference type="EMBL" id="QGN15289.1"/>
    </source>
</evidence>
<evidence type="ECO:0000313" key="9">
    <source>
        <dbReference type="Proteomes" id="UP000422736"/>
    </source>
</evidence>
<evidence type="ECO:0000256" key="3">
    <source>
        <dbReference type="ARBA" id="ARBA00022801"/>
    </source>
</evidence>
<evidence type="ECO:0000256" key="5">
    <source>
        <dbReference type="ARBA" id="ARBA00038903"/>
    </source>
</evidence>
<accession>A0ABX6ESH8</accession>
<evidence type="ECO:0000256" key="7">
    <source>
        <dbReference type="SAM" id="MobiDB-lite"/>
    </source>
</evidence>
<feature type="compositionally biased region" description="Polar residues" evidence="7">
    <location>
        <begin position="56"/>
        <end position="83"/>
    </location>
</feature>
<evidence type="ECO:0000256" key="1">
    <source>
        <dbReference type="ARBA" id="ARBA00004323"/>
    </source>
</evidence>
<comment type="similarity">
    <text evidence="2 6">Belongs to the GDA1/CD39 NTPase family.</text>
</comment>
<gene>
    <name evidence="8" type="primary">GDA1</name>
    <name evidence="8" type="ORF">FIM1_1978</name>
</gene>
<protein>
    <recommendedName>
        <fullName evidence="5">guanosine-diphosphatase</fullName>
        <ecNumber evidence="5">3.6.1.42</ecNumber>
    </recommendedName>
</protein>
<dbReference type="Pfam" id="PF01150">
    <property type="entry name" value="GDA1_CD39"/>
    <property type="match status" value="1"/>
</dbReference>
<reference evidence="8 9" key="1">
    <citation type="submission" date="2016-03" db="EMBL/GenBank/DDBJ databases">
        <title>How can Kluyveromyces marxianus grow so fast - potential evolutionary course in Saccharomyces Complex revealed by comparative genomics.</title>
        <authorList>
            <person name="Mo W."/>
            <person name="Lu W."/>
            <person name="Yang X."/>
            <person name="Qi J."/>
            <person name="Lv H."/>
        </authorList>
    </citation>
    <scope>NUCLEOTIDE SEQUENCE [LARGE SCALE GENOMIC DNA]</scope>
    <source>
        <strain evidence="8 9">FIM1</strain>
    </source>
</reference>
<evidence type="ECO:0000256" key="2">
    <source>
        <dbReference type="ARBA" id="ARBA00009283"/>
    </source>
</evidence>
<dbReference type="EMBL" id="CP015056">
    <property type="protein sequence ID" value="QGN15289.1"/>
    <property type="molecule type" value="Genomic_DNA"/>
</dbReference>
<dbReference type="Gene3D" id="3.30.420.150">
    <property type="entry name" value="Exopolyphosphatase. Domain 2"/>
    <property type="match status" value="1"/>
</dbReference>